<proteinExistence type="predicted"/>
<dbReference type="Pfam" id="PF12796">
    <property type="entry name" value="Ank_2"/>
    <property type="match status" value="1"/>
</dbReference>
<protein>
    <recommendedName>
        <fullName evidence="2">PGG domain-containing protein</fullName>
    </recommendedName>
</protein>
<evidence type="ECO:0000313" key="3">
    <source>
        <dbReference type="EMBL" id="CAE6196810.1"/>
    </source>
</evidence>
<dbReference type="AlphaFoldDB" id="A0A8S2AV45"/>
<feature type="transmembrane region" description="Helical" evidence="1">
    <location>
        <begin position="533"/>
        <end position="555"/>
    </location>
</feature>
<accession>A0A8S2AV45</accession>
<evidence type="ECO:0000256" key="1">
    <source>
        <dbReference type="SAM" id="Phobius"/>
    </source>
</evidence>
<sequence>MNDSNTMAESNNQSQPDLSVTLDISATTTLLPDQIPPDQRDLSYFSAERRSEYLNICVPLYQAAMNGDWKVARPIIDQHEGIARAAITRNWETTLHIAVAAKHTRFVKNLLTRMERDDLALRNQSNNTALCFAAASGIKEIAKMMVDMNPDLPLIPGNSELIPLHMAALFGHRIMVIYLYSQTDFTSLSNVQLVDIFHAIIYADIFDVALWMLERYQILATSCNRAMETGLHLLARKPLAIGHRKNLNFFQWLGHLMFEGMFHKAKMRSLAHKLVEDIWNLIIQKSDEEVSDLLRKPTRLLFDAASCGNVEFLVILIRSYPDLIWKVDRRNRSLFHIAAINRHESIFNIIYELGAIKDLIASYREEATNNTLLHLVASLPPHDRLHIVSGAALQMQREILWFKAVKKIVPRSYIKSKNKEGELAQDIFTNGHKELRKEGEKWMKDTATSCMLVATLIATVVFAAAFTVPGGNNEESGLPILQKKKWFNIFILSDAVALCSSSTSIVIFLSILTSRYAEDDFLVSLPSRLMLGLLALFVSIIAMVIAFCATLFLIYDRRLAWNLAFIISLASITAFSFALLHVQLWFDTLRSAYWSKFLFQHRKHRLH</sequence>
<dbReference type="InterPro" id="IPR002110">
    <property type="entry name" value="Ankyrin_rpt"/>
</dbReference>
<evidence type="ECO:0000259" key="2">
    <source>
        <dbReference type="Pfam" id="PF13962"/>
    </source>
</evidence>
<dbReference type="EMBL" id="LR999457">
    <property type="protein sequence ID" value="CAE6196810.1"/>
    <property type="molecule type" value="Genomic_DNA"/>
</dbReference>
<dbReference type="InterPro" id="IPR026961">
    <property type="entry name" value="PGG_dom"/>
</dbReference>
<feature type="transmembrane region" description="Helical" evidence="1">
    <location>
        <begin position="486"/>
        <end position="512"/>
    </location>
</feature>
<dbReference type="PANTHER" id="PTHR24177">
    <property type="entry name" value="CASKIN"/>
    <property type="match status" value="1"/>
</dbReference>
<feature type="transmembrane region" description="Helical" evidence="1">
    <location>
        <begin position="446"/>
        <end position="466"/>
    </location>
</feature>
<reference evidence="3" key="1">
    <citation type="submission" date="2021-01" db="EMBL/GenBank/DDBJ databases">
        <authorList>
            <person name="Bezrukov I."/>
        </authorList>
    </citation>
    <scope>NUCLEOTIDE SEQUENCE</scope>
</reference>
<organism evidence="3 4">
    <name type="scientific">Arabidopsis arenosa</name>
    <name type="common">Sand rock-cress</name>
    <name type="synonym">Cardaminopsis arenosa</name>
    <dbReference type="NCBI Taxonomy" id="38785"/>
    <lineage>
        <taxon>Eukaryota</taxon>
        <taxon>Viridiplantae</taxon>
        <taxon>Streptophyta</taxon>
        <taxon>Embryophyta</taxon>
        <taxon>Tracheophyta</taxon>
        <taxon>Spermatophyta</taxon>
        <taxon>Magnoliopsida</taxon>
        <taxon>eudicotyledons</taxon>
        <taxon>Gunneridae</taxon>
        <taxon>Pentapetalae</taxon>
        <taxon>rosids</taxon>
        <taxon>malvids</taxon>
        <taxon>Brassicales</taxon>
        <taxon>Brassicaceae</taxon>
        <taxon>Camelineae</taxon>
        <taxon>Arabidopsis</taxon>
    </lineage>
</organism>
<keyword evidence="1" id="KW-0812">Transmembrane</keyword>
<name>A0A8S2AV45_ARAAE</name>
<dbReference type="InterPro" id="IPR036770">
    <property type="entry name" value="Ankyrin_rpt-contain_sf"/>
</dbReference>
<keyword evidence="1" id="KW-1133">Transmembrane helix</keyword>
<gene>
    <name evidence="3" type="ORF">AARE701A_LOCUS19483</name>
</gene>
<dbReference type="Proteomes" id="UP000682877">
    <property type="component" value="Chromosome 7"/>
</dbReference>
<dbReference type="Gene3D" id="1.25.40.20">
    <property type="entry name" value="Ankyrin repeat-containing domain"/>
    <property type="match status" value="2"/>
</dbReference>
<feature type="domain" description="PGG" evidence="2">
    <location>
        <begin position="440"/>
        <end position="553"/>
    </location>
</feature>
<keyword evidence="1" id="KW-0472">Membrane</keyword>
<dbReference type="SUPFAM" id="SSF48403">
    <property type="entry name" value="Ankyrin repeat"/>
    <property type="match status" value="2"/>
</dbReference>
<dbReference type="PANTHER" id="PTHR24177:SF292">
    <property type="entry name" value="ANKYRIN REPEAT FAMILY PROTEIN-RELATED"/>
    <property type="match status" value="1"/>
</dbReference>
<evidence type="ECO:0000313" key="4">
    <source>
        <dbReference type="Proteomes" id="UP000682877"/>
    </source>
</evidence>
<dbReference type="SMART" id="SM00248">
    <property type="entry name" value="ANK"/>
    <property type="match status" value="5"/>
</dbReference>
<feature type="transmembrane region" description="Helical" evidence="1">
    <location>
        <begin position="561"/>
        <end position="586"/>
    </location>
</feature>
<dbReference type="GO" id="GO:0016020">
    <property type="term" value="C:membrane"/>
    <property type="evidence" value="ECO:0007669"/>
    <property type="project" value="TreeGrafter"/>
</dbReference>
<dbReference type="Pfam" id="PF13962">
    <property type="entry name" value="PGG"/>
    <property type="match status" value="1"/>
</dbReference>
<keyword evidence="4" id="KW-1185">Reference proteome</keyword>